<accession>A0ABW7PKQ2</accession>
<keyword evidence="1" id="KW-1133">Transmembrane helix</keyword>
<reference evidence="2 3" key="1">
    <citation type="submission" date="2024-03" db="EMBL/GenBank/DDBJ databases">
        <title>Whole genome sequencing of Streptomyces racemochromogenes, to identify antimicrobial biosynthetic gene clusters.</title>
        <authorList>
            <person name="Suryawanshi P."/>
            <person name="Krishnaraj P.U."/>
            <person name="Arun Y.P."/>
            <person name="Suryawanshi M.P."/>
            <person name="Rakshit O."/>
        </authorList>
    </citation>
    <scope>NUCLEOTIDE SEQUENCE [LARGE SCALE GENOMIC DNA]</scope>
    <source>
        <strain evidence="2 3">AUDT626</strain>
    </source>
</reference>
<proteinExistence type="predicted"/>
<keyword evidence="3" id="KW-1185">Reference proteome</keyword>
<evidence type="ECO:0000313" key="3">
    <source>
        <dbReference type="Proteomes" id="UP001610631"/>
    </source>
</evidence>
<keyword evidence="1" id="KW-0472">Membrane</keyword>
<dbReference type="RefSeq" id="WP_395512651.1">
    <property type="nucleotide sequence ID" value="NZ_JBBDHD010000103.1"/>
</dbReference>
<sequence>MSGPAGPPGPGIRKGYRRRLAVGAWVLAGLCVLGGLGWVLMLTYGLRYPGEGRQQCCWEQNATPDWAATVTGLRVPDTAVDRRAGLHTNMQYDAVLLAFTVRTEEADRFLDPLRRQGTGMARNRHPEQPGHARGDGFAHLGLPEPETLVEGMRVTSVCPHDAQTPESDALRMCAKIHAYEFQPGTTRVYIRAESDANIEKPPS</sequence>
<organism evidence="2 3">
    <name type="scientific">Streptomyces racemochromogenes</name>
    <dbReference type="NCBI Taxonomy" id="67353"/>
    <lineage>
        <taxon>Bacteria</taxon>
        <taxon>Bacillati</taxon>
        <taxon>Actinomycetota</taxon>
        <taxon>Actinomycetes</taxon>
        <taxon>Kitasatosporales</taxon>
        <taxon>Streptomycetaceae</taxon>
        <taxon>Streptomyces</taxon>
    </lineage>
</organism>
<dbReference type="Proteomes" id="UP001610631">
    <property type="component" value="Unassembled WGS sequence"/>
</dbReference>
<gene>
    <name evidence="2" type="ORF">WDV06_28400</name>
</gene>
<evidence type="ECO:0000256" key="1">
    <source>
        <dbReference type="SAM" id="Phobius"/>
    </source>
</evidence>
<evidence type="ECO:0000313" key="2">
    <source>
        <dbReference type="EMBL" id="MFH7598984.1"/>
    </source>
</evidence>
<comment type="caution">
    <text evidence="2">The sequence shown here is derived from an EMBL/GenBank/DDBJ whole genome shotgun (WGS) entry which is preliminary data.</text>
</comment>
<protein>
    <submittedName>
        <fullName evidence="2">Uncharacterized protein</fullName>
    </submittedName>
</protein>
<feature type="transmembrane region" description="Helical" evidence="1">
    <location>
        <begin position="20"/>
        <end position="46"/>
    </location>
</feature>
<name>A0ABW7PKQ2_9ACTN</name>
<keyword evidence="1" id="KW-0812">Transmembrane</keyword>
<dbReference type="EMBL" id="JBBDHD010000103">
    <property type="protein sequence ID" value="MFH7598984.1"/>
    <property type="molecule type" value="Genomic_DNA"/>
</dbReference>